<name>A0A519BP11_9DELT</name>
<organism evidence="1 2">
    <name type="scientific">Candidatus Acididesulfobacter diazotrophicus</name>
    <dbReference type="NCBI Taxonomy" id="2597226"/>
    <lineage>
        <taxon>Bacteria</taxon>
        <taxon>Deltaproteobacteria</taxon>
        <taxon>Candidatus Acidulodesulfobacterales</taxon>
        <taxon>Candidatus Acididesulfobacter</taxon>
    </lineage>
</organism>
<dbReference type="SUPFAM" id="SSF53335">
    <property type="entry name" value="S-adenosyl-L-methionine-dependent methyltransferases"/>
    <property type="match status" value="1"/>
</dbReference>
<dbReference type="InterPro" id="IPR029063">
    <property type="entry name" value="SAM-dependent_MTases_sf"/>
</dbReference>
<gene>
    <name evidence="1" type="ORF">EVG15_02595</name>
</gene>
<reference evidence="1 2" key="1">
    <citation type="journal article" date="2019" name="ISME J.">
        <title>Insights into ecological role of a new deltaproteobacterial order Candidatus Acidulodesulfobacterales by metagenomics and metatranscriptomics.</title>
        <authorList>
            <person name="Tan S."/>
            <person name="Liu J."/>
            <person name="Fang Y."/>
            <person name="Hedlund B.P."/>
            <person name="Lian Z.H."/>
            <person name="Huang L.Y."/>
            <person name="Li J.T."/>
            <person name="Huang L.N."/>
            <person name="Li W.J."/>
            <person name="Jiang H.C."/>
            <person name="Dong H.L."/>
            <person name="Shu W.S."/>
        </authorList>
    </citation>
    <scope>NUCLEOTIDE SEQUENCE [LARGE SCALE GENOMIC DNA]</scope>
    <source>
        <strain evidence="1">AP1</strain>
    </source>
</reference>
<dbReference type="Proteomes" id="UP000319296">
    <property type="component" value="Unassembled WGS sequence"/>
</dbReference>
<dbReference type="Gene3D" id="3.40.50.150">
    <property type="entry name" value="Vaccinia Virus protein VP39"/>
    <property type="match status" value="1"/>
</dbReference>
<dbReference type="EMBL" id="SGBB01000003">
    <property type="protein sequence ID" value="RZD19011.1"/>
    <property type="molecule type" value="Genomic_DNA"/>
</dbReference>
<proteinExistence type="predicted"/>
<evidence type="ECO:0000313" key="2">
    <source>
        <dbReference type="Proteomes" id="UP000319296"/>
    </source>
</evidence>
<sequence length="71" mass="8260">MSKLKTFPLFNSRLSFILDNGLRTIVENVEKNILLMGIKQGMRVLEVGCGSGFVTRYLSKFRLHKLFTYCW</sequence>
<comment type="caution">
    <text evidence="1">The sequence shown here is derived from an EMBL/GenBank/DDBJ whole genome shotgun (WGS) entry which is preliminary data.</text>
</comment>
<dbReference type="Pfam" id="PF01135">
    <property type="entry name" value="PCMT"/>
    <property type="match status" value="1"/>
</dbReference>
<accession>A0A519BP11</accession>
<dbReference type="AlphaFoldDB" id="A0A519BP11"/>
<evidence type="ECO:0008006" key="3">
    <source>
        <dbReference type="Google" id="ProtNLM"/>
    </source>
</evidence>
<evidence type="ECO:0000313" key="1">
    <source>
        <dbReference type="EMBL" id="RZD19011.1"/>
    </source>
</evidence>
<protein>
    <recommendedName>
        <fullName evidence="3">Class I SAM-dependent methyltransferase</fullName>
    </recommendedName>
</protein>